<evidence type="ECO:0000256" key="1">
    <source>
        <dbReference type="ARBA" id="ARBA00022468"/>
    </source>
</evidence>
<dbReference type="Pfam" id="PF00620">
    <property type="entry name" value="RhoGAP"/>
    <property type="match status" value="1"/>
</dbReference>
<keyword evidence="4" id="KW-1185">Reference proteome</keyword>
<dbReference type="FunFam" id="1.10.555.10:FF:000017">
    <property type="entry name" value="Rho GTPase activating protein 6"/>
    <property type="match status" value="1"/>
</dbReference>
<organism evidence="3 4">
    <name type="scientific">Chelonoidis abingdonii</name>
    <name type="common">Abingdon island giant tortoise</name>
    <name type="synonym">Testudo abingdonii</name>
    <dbReference type="NCBI Taxonomy" id="106734"/>
    <lineage>
        <taxon>Eukaryota</taxon>
        <taxon>Metazoa</taxon>
        <taxon>Chordata</taxon>
        <taxon>Craniata</taxon>
        <taxon>Vertebrata</taxon>
        <taxon>Euteleostomi</taxon>
        <taxon>Archelosauria</taxon>
        <taxon>Testudinata</taxon>
        <taxon>Testudines</taxon>
        <taxon>Cryptodira</taxon>
        <taxon>Durocryptodira</taxon>
        <taxon>Testudinoidea</taxon>
        <taxon>Testudinidae</taxon>
        <taxon>Chelonoidis</taxon>
    </lineage>
</organism>
<dbReference type="SUPFAM" id="SSF48350">
    <property type="entry name" value="GTPase activation domain, GAP"/>
    <property type="match status" value="1"/>
</dbReference>
<evidence type="ECO:0000259" key="2">
    <source>
        <dbReference type="PROSITE" id="PS50238"/>
    </source>
</evidence>
<evidence type="ECO:0000313" key="4">
    <source>
        <dbReference type="Proteomes" id="UP000694404"/>
    </source>
</evidence>
<dbReference type="InterPro" id="IPR008936">
    <property type="entry name" value="Rho_GTPase_activation_prot"/>
</dbReference>
<protein>
    <recommendedName>
        <fullName evidence="2">Rho-GAP domain-containing protein</fullName>
    </recommendedName>
</protein>
<dbReference type="SMART" id="SM00324">
    <property type="entry name" value="RhoGAP"/>
    <property type="match status" value="1"/>
</dbReference>
<name>A0A8C0JDP3_CHEAB</name>
<dbReference type="GO" id="GO:0005856">
    <property type="term" value="C:cytoskeleton"/>
    <property type="evidence" value="ECO:0007669"/>
    <property type="project" value="UniProtKB-ARBA"/>
</dbReference>
<dbReference type="Proteomes" id="UP000694404">
    <property type="component" value="Unplaced"/>
</dbReference>
<proteinExistence type="predicted"/>
<dbReference type="GO" id="GO:1902533">
    <property type="term" value="P:positive regulation of intracellular signal transduction"/>
    <property type="evidence" value="ECO:0007669"/>
    <property type="project" value="UniProtKB-ARBA"/>
</dbReference>
<dbReference type="AlphaFoldDB" id="A0A8C0JDP3"/>
<dbReference type="GO" id="GO:0005096">
    <property type="term" value="F:GTPase activator activity"/>
    <property type="evidence" value="ECO:0007669"/>
    <property type="project" value="UniProtKB-KW"/>
</dbReference>
<dbReference type="InterPro" id="IPR037863">
    <property type="entry name" value="RHOGAP6/36"/>
</dbReference>
<keyword evidence="1" id="KW-0343">GTPase activation</keyword>
<reference evidence="3" key="1">
    <citation type="submission" date="2025-08" db="UniProtKB">
        <authorList>
            <consortium name="Ensembl"/>
        </authorList>
    </citation>
    <scope>IDENTIFICATION</scope>
</reference>
<dbReference type="PANTHER" id="PTHR12635">
    <property type="entry name" value="RHO-GTPASE-ACTIVATING PROTEIN 6 FAMILY MEMBER"/>
    <property type="match status" value="1"/>
</dbReference>
<dbReference type="Gene3D" id="1.10.555.10">
    <property type="entry name" value="Rho GTPase activation protein"/>
    <property type="match status" value="1"/>
</dbReference>
<dbReference type="GeneTree" id="ENSGT00940000153904"/>
<dbReference type="PANTHER" id="PTHR12635:SF7">
    <property type="entry name" value="RHO GTPASE ACTIVATING PROTEIN 6-RELATED"/>
    <property type="match status" value="1"/>
</dbReference>
<dbReference type="Ensembl" id="ENSCABT00000033759.1">
    <property type="protein sequence ID" value="ENSCABP00000030801.1"/>
    <property type="gene ID" value="ENSCABG00000022515.1"/>
</dbReference>
<evidence type="ECO:0000313" key="3">
    <source>
        <dbReference type="Ensembl" id="ENSCABP00000030801.1"/>
    </source>
</evidence>
<dbReference type="InterPro" id="IPR000198">
    <property type="entry name" value="RhoGAP_dom"/>
</dbReference>
<dbReference type="OMA" id="KDAGAMN"/>
<dbReference type="GO" id="GO:0007165">
    <property type="term" value="P:signal transduction"/>
    <property type="evidence" value="ECO:0007669"/>
    <property type="project" value="InterPro"/>
</dbReference>
<sequence>NGDPGGNFTKASMLGQRVKMQPVPLHSLSELERACLQEIAFYQLQKKNMISGISLSKGKERRHALSKGNGLHHMLVWPQKEKDREPLDYITLAFGIPLSQVIANDWTHKQMQEAVKGSRRDCLEVEATVAKFRAQIQKKSPFVGGCMLGLSGEFADEPLSPTFLHTVSRSHRRGGVSVDSITDLSDNTSRLLEALQLSHPNELDLRRTLERNKTLSLNPICRQVPRVVDRCCQHIEAFGLQTVGIFRVGSSKKRVQQLREEFNQGFDVFLDDSYCVHDVAALLKEFFRDMPDSLIPKELYSAFVSTTFMERMAQLSMLQLLVYLLPPCNSDTLYQLLQFLNKVAQHAQDSTGPERQKVLVSNAPASSNLATIFGPNLLQREKLLERNHSAHAVEIENSASIILVLQSLIENYEALFMVGKEVSFCAGPFAQGSPLAGPSCSPHLASDCSSSSSTVLAPAPPCLSTAAAAAAALPPAPWDASLAPLALWQQPCSQHRVCSVGCFRDSAPSSRVNRSPH</sequence>
<dbReference type="PROSITE" id="PS50238">
    <property type="entry name" value="RHOGAP"/>
    <property type="match status" value="1"/>
</dbReference>
<reference evidence="3" key="2">
    <citation type="submission" date="2025-09" db="UniProtKB">
        <authorList>
            <consortium name="Ensembl"/>
        </authorList>
    </citation>
    <scope>IDENTIFICATION</scope>
</reference>
<accession>A0A8C0JDP3</accession>
<feature type="domain" description="Rho-GAP" evidence="2">
    <location>
        <begin position="215"/>
        <end position="416"/>
    </location>
</feature>